<dbReference type="GO" id="GO:0003735">
    <property type="term" value="F:structural constituent of ribosome"/>
    <property type="evidence" value="ECO:0007669"/>
    <property type="project" value="InterPro"/>
</dbReference>
<accession>A0A7C4U353</accession>
<evidence type="ECO:0000313" key="7">
    <source>
        <dbReference type="EMBL" id="HGW59873.1"/>
    </source>
</evidence>
<comment type="function">
    <text evidence="4">Forms part of the ribosomal stalk which helps the ribosome interact with GTP-bound translation factors. Is thus essential for accurate translation.</text>
</comment>
<dbReference type="CDD" id="cd00387">
    <property type="entry name" value="Ribosomal_L7_L12"/>
    <property type="match status" value="1"/>
</dbReference>
<proteinExistence type="inferred from homology"/>
<dbReference type="InterPro" id="IPR013823">
    <property type="entry name" value="Ribosomal_bL12_C"/>
</dbReference>
<keyword evidence="3 4" id="KW-0687">Ribonucleoprotein</keyword>
<gene>
    <name evidence="4" type="primary">rplL</name>
    <name evidence="7" type="ORF">ENV82_00290</name>
</gene>
<comment type="similarity">
    <text evidence="1 4">Belongs to the bacterial ribosomal protein bL12 family.</text>
</comment>
<dbReference type="AlphaFoldDB" id="A0A7C4U353"/>
<dbReference type="HAMAP" id="MF_00368">
    <property type="entry name" value="Ribosomal_bL12"/>
    <property type="match status" value="1"/>
</dbReference>
<dbReference type="InterPro" id="IPR036235">
    <property type="entry name" value="Ribosomal_bL12_oligo_N_sf"/>
</dbReference>
<evidence type="ECO:0000256" key="4">
    <source>
        <dbReference type="HAMAP-Rule" id="MF_00368"/>
    </source>
</evidence>
<comment type="subunit">
    <text evidence="4">Homodimer. Part of the ribosomal stalk of the 50S ribosomal subunit. Forms a multimeric L10(L12)X complex, where L10 forms an elongated spine to which 2 to 4 L12 dimers bind in a sequential fashion. Binds GTP-bound translation factors.</text>
</comment>
<dbReference type="InterPro" id="IPR008932">
    <property type="entry name" value="Ribosomal_bL12_oligo"/>
</dbReference>
<feature type="domain" description="Large ribosomal subunit protein bL12 C-terminal" evidence="5">
    <location>
        <begin position="59"/>
        <end position="129"/>
    </location>
</feature>
<dbReference type="Gene3D" id="1.20.5.710">
    <property type="entry name" value="Single helix bin"/>
    <property type="match status" value="1"/>
</dbReference>
<keyword evidence="2 4" id="KW-0689">Ribosomal protein</keyword>
<dbReference type="SUPFAM" id="SSF48300">
    <property type="entry name" value="Ribosomal protein L7/12, oligomerisation (N-terminal) domain"/>
    <property type="match status" value="1"/>
</dbReference>
<dbReference type="Pfam" id="PF00542">
    <property type="entry name" value="Ribosomal_L12"/>
    <property type="match status" value="1"/>
</dbReference>
<evidence type="ECO:0000256" key="1">
    <source>
        <dbReference type="ARBA" id="ARBA00007197"/>
    </source>
</evidence>
<comment type="caution">
    <text evidence="7">The sequence shown here is derived from an EMBL/GenBank/DDBJ whole genome shotgun (WGS) entry which is preliminary data.</text>
</comment>
<dbReference type="SUPFAM" id="SSF54736">
    <property type="entry name" value="ClpS-like"/>
    <property type="match status" value="1"/>
</dbReference>
<dbReference type="Gene3D" id="3.30.1390.10">
    <property type="match status" value="1"/>
</dbReference>
<dbReference type="Pfam" id="PF16320">
    <property type="entry name" value="Ribosomal_L12_N"/>
    <property type="match status" value="1"/>
</dbReference>
<evidence type="ECO:0000256" key="2">
    <source>
        <dbReference type="ARBA" id="ARBA00022980"/>
    </source>
</evidence>
<dbReference type="InterPro" id="IPR014719">
    <property type="entry name" value="Ribosomal_bL12_C/ClpS-like"/>
</dbReference>
<feature type="domain" description="Large ribosomal subunit protein bL12 oligomerization" evidence="6">
    <location>
        <begin position="2"/>
        <end position="48"/>
    </location>
</feature>
<dbReference type="GO" id="GO:0003729">
    <property type="term" value="F:mRNA binding"/>
    <property type="evidence" value="ECO:0007669"/>
    <property type="project" value="TreeGrafter"/>
</dbReference>
<dbReference type="GO" id="GO:0006412">
    <property type="term" value="P:translation"/>
    <property type="evidence" value="ECO:0007669"/>
    <property type="project" value="UniProtKB-UniRule"/>
</dbReference>
<dbReference type="GO" id="GO:0022625">
    <property type="term" value="C:cytosolic large ribosomal subunit"/>
    <property type="evidence" value="ECO:0007669"/>
    <property type="project" value="TreeGrafter"/>
</dbReference>
<evidence type="ECO:0000256" key="3">
    <source>
        <dbReference type="ARBA" id="ARBA00023274"/>
    </source>
</evidence>
<dbReference type="FunFam" id="3.30.1390.10:FF:000001">
    <property type="entry name" value="50S ribosomal protein L7/L12"/>
    <property type="match status" value="1"/>
</dbReference>
<name>A0A7C4U353_9BACT</name>
<dbReference type="PANTHER" id="PTHR45987:SF4">
    <property type="entry name" value="LARGE RIBOSOMAL SUBUNIT PROTEIN BL12M"/>
    <property type="match status" value="1"/>
</dbReference>
<organism evidence="7">
    <name type="scientific">Caldisericum exile</name>
    <dbReference type="NCBI Taxonomy" id="693075"/>
    <lineage>
        <taxon>Bacteria</taxon>
        <taxon>Pseudomonadati</taxon>
        <taxon>Caldisericota/Cryosericota group</taxon>
        <taxon>Caldisericota</taxon>
        <taxon>Caldisericia</taxon>
        <taxon>Caldisericales</taxon>
        <taxon>Caldisericaceae</taxon>
        <taxon>Caldisericum</taxon>
    </lineage>
</organism>
<sequence length="129" mass="14067">MTKEEIIEAIEKMSVLELSELVKALEEKFGVTAAVPMAQAMPVAGGAQQAAPQEEKTEFDVVLVGFDPAKKINVIKVVKEALNLGLKESKDVVEAVQKEPQKIKEALPKKDAEELKKKLEEAGAKVELK</sequence>
<dbReference type="InterPro" id="IPR000206">
    <property type="entry name" value="Ribosomal_bL12"/>
</dbReference>
<dbReference type="PANTHER" id="PTHR45987">
    <property type="entry name" value="39S RIBOSOMAL PROTEIN L12"/>
    <property type="match status" value="1"/>
</dbReference>
<dbReference type="EMBL" id="DTHV01000013">
    <property type="protein sequence ID" value="HGW59873.1"/>
    <property type="molecule type" value="Genomic_DNA"/>
</dbReference>
<dbReference type="NCBIfam" id="TIGR00855">
    <property type="entry name" value="L12"/>
    <property type="match status" value="1"/>
</dbReference>
<protein>
    <recommendedName>
        <fullName evidence="4">Large ribosomal subunit protein bL12</fullName>
    </recommendedName>
</protein>
<evidence type="ECO:0000259" key="5">
    <source>
        <dbReference type="Pfam" id="PF00542"/>
    </source>
</evidence>
<reference evidence="7" key="1">
    <citation type="journal article" date="2020" name="mSystems">
        <title>Genome- and Community-Level Interaction Insights into Carbon Utilization and Element Cycling Functions of Hydrothermarchaeota in Hydrothermal Sediment.</title>
        <authorList>
            <person name="Zhou Z."/>
            <person name="Liu Y."/>
            <person name="Xu W."/>
            <person name="Pan J."/>
            <person name="Luo Z.H."/>
            <person name="Li M."/>
        </authorList>
    </citation>
    <scope>NUCLEOTIDE SEQUENCE [LARGE SCALE GENOMIC DNA]</scope>
    <source>
        <strain evidence="7">SpSt-794</strain>
    </source>
</reference>
<evidence type="ECO:0000259" key="6">
    <source>
        <dbReference type="Pfam" id="PF16320"/>
    </source>
</evidence>